<dbReference type="SUPFAM" id="SSF75304">
    <property type="entry name" value="Amidase signature (AS) enzymes"/>
    <property type="match status" value="1"/>
</dbReference>
<gene>
    <name evidence="1" type="ORF">EDC64_110112</name>
</gene>
<protein>
    <recommendedName>
        <fullName evidence="3">Amidase</fullName>
    </recommendedName>
</protein>
<proteinExistence type="predicted"/>
<comment type="caution">
    <text evidence="1">The sequence shown here is derived from an EMBL/GenBank/DDBJ whole genome shotgun (WGS) entry which is preliminary data.</text>
</comment>
<dbReference type="InterPro" id="IPR036928">
    <property type="entry name" value="AS_sf"/>
</dbReference>
<organism evidence="1 2">
    <name type="scientific">Aquabacter spiritensis</name>
    <dbReference type="NCBI Taxonomy" id="933073"/>
    <lineage>
        <taxon>Bacteria</taxon>
        <taxon>Pseudomonadati</taxon>
        <taxon>Pseudomonadota</taxon>
        <taxon>Alphaproteobacteria</taxon>
        <taxon>Hyphomicrobiales</taxon>
        <taxon>Xanthobacteraceae</taxon>
        <taxon>Aquabacter</taxon>
    </lineage>
</organism>
<dbReference type="AlphaFoldDB" id="A0A4R3LXD7"/>
<dbReference type="EMBL" id="SMAI01000010">
    <property type="protein sequence ID" value="TCT03247.1"/>
    <property type="molecule type" value="Genomic_DNA"/>
</dbReference>
<evidence type="ECO:0000313" key="1">
    <source>
        <dbReference type="EMBL" id="TCT03247.1"/>
    </source>
</evidence>
<dbReference type="Gene3D" id="3.90.1300.10">
    <property type="entry name" value="Amidase signature (AS) domain"/>
    <property type="match status" value="1"/>
</dbReference>
<evidence type="ECO:0008006" key="3">
    <source>
        <dbReference type="Google" id="ProtNLM"/>
    </source>
</evidence>
<name>A0A4R3LXD7_9HYPH</name>
<evidence type="ECO:0000313" key="2">
    <source>
        <dbReference type="Proteomes" id="UP000294664"/>
    </source>
</evidence>
<dbReference type="OrthoDB" id="8438154at2"/>
<sequence length="65" mass="7034">MVAPARDTKVVPYLGLPAINIPCSVTGNGLPTSFQLIGRPLAEPSLLKVGHLYQVATDWHLREPN</sequence>
<keyword evidence="2" id="KW-1185">Reference proteome</keyword>
<reference evidence="1 2" key="1">
    <citation type="submission" date="2019-03" db="EMBL/GenBank/DDBJ databases">
        <title>Genomic Encyclopedia of Type Strains, Phase IV (KMG-IV): sequencing the most valuable type-strain genomes for metagenomic binning, comparative biology and taxonomic classification.</title>
        <authorList>
            <person name="Goeker M."/>
        </authorList>
    </citation>
    <scope>NUCLEOTIDE SEQUENCE [LARGE SCALE GENOMIC DNA]</scope>
    <source>
        <strain evidence="1 2">DSM 9035</strain>
    </source>
</reference>
<accession>A0A4R3LXD7</accession>
<dbReference type="Proteomes" id="UP000294664">
    <property type="component" value="Unassembled WGS sequence"/>
</dbReference>
<dbReference type="RefSeq" id="WP_132033046.1">
    <property type="nucleotide sequence ID" value="NZ_SMAI01000010.1"/>
</dbReference>